<reference evidence="1" key="1">
    <citation type="journal article" date="2019" name="Sci. Rep.">
        <title>Draft genome of Tanacetum cinerariifolium, the natural source of mosquito coil.</title>
        <authorList>
            <person name="Yamashiro T."/>
            <person name="Shiraishi A."/>
            <person name="Satake H."/>
            <person name="Nakayama K."/>
        </authorList>
    </citation>
    <scope>NUCLEOTIDE SEQUENCE</scope>
</reference>
<dbReference type="EMBL" id="BKCJ010023949">
    <property type="protein sequence ID" value="GEV45286.1"/>
    <property type="molecule type" value="Genomic_DNA"/>
</dbReference>
<dbReference type="AlphaFoldDB" id="A0A699GQK6"/>
<sequence>LMQLYDWFSSIDDLCGTLILVDNEIVSICMLDQMKELNTLADLVEVAKDADELVLVGVLV</sequence>
<gene>
    <name evidence="1" type="ORF">Tci_117263</name>
</gene>
<organism evidence="1">
    <name type="scientific">Tanacetum cinerariifolium</name>
    <name type="common">Dalmatian daisy</name>
    <name type="synonym">Chrysanthemum cinerariifolium</name>
    <dbReference type="NCBI Taxonomy" id="118510"/>
    <lineage>
        <taxon>Eukaryota</taxon>
        <taxon>Viridiplantae</taxon>
        <taxon>Streptophyta</taxon>
        <taxon>Embryophyta</taxon>
        <taxon>Tracheophyta</taxon>
        <taxon>Spermatophyta</taxon>
        <taxon>Magnoliopsida</taxon>
        <taxon>eudicotyledons</taxon>
        <taxon>Gunneridae</taxon>
        <taxon>Pentapetalae</taxon>
        <taxon>asterids</taxon>
        <taxon>campanulids</taxon>
        <taxon>Asterales</taxon>
        <taxon>Asteraceae</taxon>
        <taxon>Asteroideae</taxon>
        <taxon>Anthemideae</taxon>
        <taxon>Anthemidinae</taxon>
        <taxon>Tanacetum</taxon>
    </lineage>
</organism>
<name>A0A699GQK6_TANCI</name>
<evidence type="ECO:0000313" key="1">
    <source>
        <dbReference type="EMBL" id="GEV45286.1"/>
    </source>
</evidence>
<protein>
    <submittedName>
        <fullName evidence="1">Uncharacterized protein</fullName>
    </submittedName>
</protein>
<feature type="non-terminal residue" evidence="1">
    <location>
        <position position="1"/>
    </location>
</feature>
<comment type="caution">
    <text evidence="1">The sequence shown here is derived from an EMBL/GenBank/DDBJ whole genome shotgun (WGS) entry which is preliminary data.</text>
</comment>
<proteinExistence type="predicted"/>
<accession>A0A699GQK6</accession>